<dbReference type="PANTHER" id="PTHR30603:SF17">
    <property type="entry name" value="RNA POLYMERASE SIGMA-G FACTOR"/>
    <property type="match status" value="1"/>
</dbReference>
<dbReference type="CDD" id="cd06171">
    <property type="entry name" value="Sigma70_r4"/>
    <property type="match status" value="1"/>
</dbReference>
<evidence type="ECO:0000256" key="1">
    <source>
        <dbReference type="ARBA" id="ARBA00022969"/>
    </source>
</evidence>
<dbReference type="PANTHER" id="PTHR30603">
    <property type="entry name" value="RNA POLYMERASE SIGMA FACTOR RPO"/>
    <property type="match status" value="1"/>
</dbReference>
<dbReference type="Pfam" id="PF04542">
    <property type="entry name" value="Sigma70_r2"/>
    <property type="match status" value="1"/>
</dbReference>
<dbReference type="GO" id="GO:0006352">
    <property type="term" value="P:DNA-templated transcription initiation"/>
    <property type="evidence" value="ECO:0007669"/>
    <property type="project" value="InterPro"/>
</dbReference>
<dbReference type="GO" id="GO:0003677">
    <property type="term" value="F:DNA binding"/>
    <property type="evidence" value="ECO:0007669"/>
    <property type="project" value="UniProtKB-KW"/>
</dbReference>
<evidence type="ECO:0000256" key="2">
    <source>
        <dbReference type="ARBA" id="ARBA00023015"/>
    </source>
</evidence>
<dbReference type="EMBL" id="AFNU02000001">
    <property type="protein sequence ID" value="ERJ13607.1"/>
    <property type="molecule type" value="Genomic_DNA"/>
</dbReference>
<reference evidence="9 10" key="1">
    <citation type="journal article" date="2011" name="J. Bacteriol.">
        <title>Genome sequence of Haloplasma contractile, an unusual contractile bacterium from a deep-sea anoxic brine lake.</title>
        <authorList>
            <person name="Antunes A."/>
            <person name="Alam I."/>
            <person name="El Dorry H."/>
            <person name="Siam R."/>
            <person name="Robertson A."/>
            <person name="Bajic V.B."/>
            <person name="Stingl U."/>
        </authorList>
    </citation>
    <scope>NUCLEOTIDE SEQUENCE [LARGE SCALE GENOMIC DNA]</scope>
    <source>
        <strain evidence="9 10">SSD-17B</strain>
    </source>
</reference>
<dbReference type="Pfam" id="PF04545">
    <property type="entry name" value="Sigma70_r4"/>
    <property type="match status" value="1"/>
</dbReference>
<dbReference type="PROSITE" id="PS00716">
    <property type="entry name" value="SIGMA70_2"/>
    <property type="match status" value="1"/>
</dbReference>
<evidence type="ECO:0000256" key="6">
    <source>
        <dbReference type="RuleBase" id="RU362124"/>
    </source>
</evidence>
<dbReference type="STRING" id="1033810.HLPCO_000273"/>
<dbReference type="PIRSF" id="PIRSF000770">
    <property type="entry name" value="RNA_pol_sigma-SigE/K"/>
    <property type="match status" value="1"/>
</dbReference>
<dbReference type="GO" id="GO:0016987">
    <property type="term" value="F:sigma factor activity"/>
    <property type="evidence" value="ECO:0007669"/>
    <property type="project" value="UniProtKB-KW"/>
</dbReference>
<dbReference type="RefSeq" id="WP_008826289.1">
    <property type="nucleotide sequence ID" value="NZ_AFNU02000001.1"/>
</dbReference>
<dbReference type="Proteomes" id="UP000005707">
    <property type="component" value="Unassembled WGS sequence"/>
</dbReference>
<organism evidence="9 10">
    <name type="scientific">Haloplasma contractile SSD-17B</name>
    <dbReference type="NCBI Taxonomy" id="1033810"/>
    <lineage>
        <taxon>Bacteria</taxon>
        <taxon>Bacillati</taxon>
        <taxon>Mycoplasmatota</taxon>
        <taxon>Mollicutes</taxon>
        <taxon>Haloplasmatales</taxon>
        <taxon>Haloplasmataceae</taxon>
        <taxon>Haloplasma</taxon>
    </lineage>
</organism>
<dbReference type="PROSITE" id="PS00715">
    <property type="entry name" value="SIGMA70_1"/>
    <property type="match status" value="1"/>
</dbReference>
<dbReference type="OrthoDB" id="9809557at2"/>
<comment type="function">
    <text evidence="6">Sigma factors are initiation factors that promote the attachment of RNA polymerase to specific initiation sites and are then released.</text>
</comment>
<dbReference type="InterPro" id="IPR013324">
    <property type="entry name" value="RNA_pol_sigma_r3/r4-like"/>
</dbReference>
<dbReference type="PRINTS" id="PR00046">
    <property type="entry name" value="SIGMA70FCT"/>
</dbReference>
<dbReference type="GO" id="GO:0030435">
    <property type="term" value="P:sporulation resulting in formation of a cellular spore"/>
    <property type="evidence" value="ECO:0007669"/>
    <property type="project" value="UniProtKB-KW"/>
</dbReference>
<dbReference type="InterPro" id="IPR007630">
    <property type="entry name" value="RNA_pol_sigma70_r4"/>
</dbReference>
<dbReference type="SUPFAM" id="SSF88946">
    <property type="entry name" value="Sigma2 domain of RNA polymerase sigma factors"/>
    <property type="match status" value="1"/>
</dbReference>
<keyword evidence="1" id="KW-0749">Sporulation</keyword>
<feature type="domain" description="RNA polymerase sigma-70" evidence="7">
    <location>
        <begin position="67"/>
        <end position="80"/>
    </location>
</feature>
<dbReference type="NCBIfam" id="TIGR02937">
    <property type="entry name" value="sigma70-ECF"/>
    <property type="match status" value="1"/>
</dbReference>
<dbReference type="AlphaFoldDB" id="U2DZI1"/>
<dbReference type="InterPro" id="IPR000943">
    <property type="entry name" value="RNA_pol_sigma70"/>
</dbReference>
<comment type="similarity">
    <text evidence="6">Belongs to the sigma-70 factor family.</text>
</comment>
<dbReference type="NCBIfam" id="NF006071">
    <property type="entry name" value="PRK08215.1"/>
    <property type="match status" value="1"/>
</dbReference>
<keyword evidence="10" id="KW-1185">Reference proteome</keyword>
<accession>U2DZI1</accession>
<dbReference type="eggNOG" id="COG1191">
    <property type="taxonomic scope" value="Bacteria"/>
</dbReference>
<dbReference type="InterPro" id="IPR007624">
    <property type="entry name" value="RNA_pol_sigma70_r3"/>
</dbReference>
<evidence type="ECO:0000256" key="5">
    <source>
        <dbReference type="ARBA" id="ARBA00023163"/>
    </source>
</evidence>
<sequence length="259" mass="30077">MSKYKVDINGLDTSKIKVLKNTEMVKLFKQLQNEGDESAREKLVFGNLRLVLSVLKRFNQRGENMDDLFQVGCLGLIKAIDNFDLKHQVKFSTYAVPMIIGEIRRYLRDNSSIRVSRSLKDIAYKVLQVRERFVTENQREPTEKEIATILEIDPIDVILSLEAIQDPVSIYTPIYSDGGDTIHLIDQIQDDKNDYQTWSQNVMIENGLKKLESREKRIIYERYFLGKTQMEIADEIGISQAQVSRLEKNALKQMHNHLH</sequence>
<dbReference type="FunCoup" id="U2DZI1">
    <property type="interactions" value="9"/>
</dbReference>
<evidence type="ECO:0000313" key="9">
    <source>
        <dbReference type="EMBL" id="ERJ13607.1"/>
    </source>
</evidence>
<evidence type="ECO:0000256" key="4">
    <source>
        <dbReference type="ARBA" id="ARBA00023125"/>
    </source>
</evidence>
<evidence type="ECO:0000313" key="10">
    <source>
        <dbReference type="Proteomes" id="UP000005707"/>
    </source>
</evidence>
<gene>
    <name evidence="9" type="primary">sigG</name>
    <name evidence="9" type="ORF">HLPCO_000273</name>
</gene>
<name>U2DZI1_9MOLU</name>
<dbReference type="InterPro" id="IPR013325">
    <property type="entry name" value="RNA_pol_sigma_r2"/>
</dbReference>
<evidence type="ECO:0000259" key="8">
    <source>
        <dbReference type="PROSITE" id="PS00716"/>
    </source>
</evidence>
<dbReference type="InParanoid" id="U2DZI1"/>
<comment type="caution">
    <text evidence="9">The sequence shown here is derived from an EMBL/GenBank/DDBJ whole genome shotgun (WGS) entry which is preliminary data.</text>
</comment>
<dbReference type="InterPro" id="IPR014322">
    <property type="entry name" value="RNA_pol_sigma-B/F/G"/>
</dbReference>
<protein>
    <recommendedName>
        <fullName evidence="6">RNA polymerase sigma factor</fullName>
    </recommendedName>
</protein>
<dbReference type="InterPro" id="IPR050239">
    <property type="entry name" value="Sigma-70_RNA_pol_init_factors"/>
</dbReference>
<keyword evidence="2 6" id="KW-0805">Transcription regulation</keyword>
<dbReference type="InterPro" id="IPR014284">
    <property type="entry name" value="RNA_pol_sigma-70_dom"/>
</dbReference>
<evidence type="ECO:0000259" key="7">
    <source>
        <dbReference type="PROSITE" id="PS00715"/>
    </source>
</evidence>
<dbReference type="InterPro" id="IPR007627">
    <property type="entry name" value="RNA_pol_sigma70_r2"/>
</dbReference>
<dbReference type="Pfam" id="PF04539">
    <property type="entry name" value="Sigma70_r3"/>
    <property type="match status" value="1"/>
</dbReference>
<dbReference type="Gene3D" id="1.20.120.1810">
    <property type="match status" value="1"/>
</dbReference>
<proteinExistence type="inferred from homology"/>
<keyword evidence="4 6" id="KW-0238">DNA-binding</keyword>
<keyword evidence="5 6" id="KW-0804">Transcription</keyword>
<keyword evidence="3 6" id="KW-0731">Sigma factor</keyword>
<dbReference type="Gene3D" id="1.20.140.160">
    <property type="match status" value="1"/>
</dbReference>
<evidence type="ECO:0000256" key="3">
    <source>
        <dbReference type="ARBA" id="ARBA00023082"/>
    </source>
</evidence>
<dbReference type="NCBIfam" id="TIGR02980">
    <property type="entry name" value="SigBFG"/>
    <property type="match status" value="1"/>
</dbReference>
<reference evidence="9 10" key="2">
    <citation type="journal article" date="2013" name="PLoS ONE">
        <title>INDIGO - INtegrated Data Warehouse of MIcrobial GenOmes with Examples from the Red Sea Extremophiles.</title>
        <authorList>
            <person name="Alam I."/>
            <person name="Antunes A."/>
            <person name="Kamau A.A."/>
            <person name="Ba Alawi W."/>
            <person name="Kalkatawi M."/>
            <person name="Stingl U."/>
            <person name="Bajic V.B."/>
        </authorList>
    </citation>
    <scope>NUCLEOTIDE SEQUENCE [LARGE SCALE GENOMIC DNA]</scope>
    <source>
        <strain evidence="9 10">SSD-17B</strain>
    </source>
</reference>
<dbReference type="SUPFAM" id="SSF88659">
    <property type="entry name" value="Sigma3 and sigma4 domains of RNA polymerase sigma factors"/>
    <property type="match status" value="2"/>
</dbReference>
<feature type="domain" description="RNA polymerase sigma-70" evidence="8">
    <location>
        <begin position="228"/>
        <end position="254"/>
    </location>
</feature>